<comment type="caution">
    <text evidence="1">The sequence shown here is derived from an EMBL/GenBank/DDBJ whole genome shotgun (WGS) entry which is preliminary data.</text>
</comment>
<proteinExistence type="predicted"/>
<reference evidence="1 2" key="1">
    <citation type="submission" date="2013-01" db="EMBL/GenBank/DDBJ databases">
        <authorList>
            <person name="Harkins D.M."/>
            <person name="Durkin A.S."/>
            <person name="Brinkac L.M."/>
            <person name="Haft D.H."/>
            <person name="Selengut J.D."/>
            <person name="Sanka R."/>
            <person name="DePew J."/>
            <person name="Purushe J."/>
            <person name="Hospenthal D.R."/>
            <person name="Murray C.K."/>
            <person name="Pimentel G."/>
            <person name="Wasfy M."/>
            <person name="Vinetz J.M."/>
            <person name="Sutton G.G."/>
            <person name="Nierman W.C."/>
            <person name="Fouts D.E."/>
        </authorList>
    </citation>
    <scope>NUCLEOTIDE SEQUENCE [LARGE SCALE GENOMIC DNA]</scope>
    <source>
        <strain evidence="1 2">2006001855</strain>
    </source>
</reference>
<dbReference type="AlphaFoldDB" id="M6FNM8"/>
<name>M6FNM8_9LEPT</name>
<accession>M6FNM8</accession>
<gene>
    <name evidence="1" type="ORF">LEP1GSC038_2424</name>
</gene>
<dbReference type="EMBL" id="AFJM02000012">
    <property type="protein sequence ID" value="EMM74398.1"/>
    <property type="molecule type" value="Genomic_DNA"/>
</dbReference>
<evidence type="ECO:0000313" key="1">
    <source>
        <dbReference type="EMBL" id="EMM74398.1"/>
    </source>
</evidence>
<evidence type="ECO:0000313" key="2">
    <source>
        <dbReference type="Proteomes" id="UP000012101"/>
    </source>
</evidence>
<protein>
    <submittedName>
        <fullName evidence="1">Uncharacterized protein</fullName>
    </submittedName>
</protein>
<sequence>MKEKRKEFLRVGTNSLMYQRVDLKPTSVKGKGRTEDFFFFHWLFIPTNTHEILFKLLIIASTILLKTMTLLL</sequence>
<dbReference type="Proteomes" id="UP000012101">
    <property type="component" value="Unassembled WGS sequence"/>
</dbReference>
<organism evidence="1 2">
    <name type="scientific">Leptospira weilii str. 2006001855</name>
    <dbReference type="NCBI Taxonomy" id="996804"/>
    <lineage>
        <taxon>Bacteria</taxon>
        <taxon>Pseudomonadati</taxon>
        <taxon>Spirochaetota</taxon>
        <taxon>Spirochaetia</taxon>
        <taxon>Leptospirales</taxon>
        <taxon>Leptospiraceae</taxon>
        <taxon>Leptospira</taxon>
    </lineage>
</organism>